<comment type="pathway">
    <text evidence="12">Amino-acid biosynthesis.</text>
</comment>
<feature type="domain" description="4Fe-4S ferredoxin-type" evidence="20">
    <location>
        <begin position="466"/>
        <end position="495"/>
    </location>
</feature>
<dbReference type="SUPFAM" id="SSF54862">
    <property type="entry name" value="4Fe-4S ferredoxins"/>
    <property type="match status" value="1"/>
</dbReference>
<comment type="pathway">
    <text evidence="2">Pyrimidine metabolism; UMP biosynthesis via de novo pathway.</text>
</comment>
<proteinExistence type="inferred from homology"/>
<dbReference type="Gene3D" id="1.10.1060.10">
    <property type="entry name" value="Alpha-helical ferredoxin"/>
    <property type="match status" value="1"/>
</dbReference>
<dbReference type="EMBL" id="FRBC01000003">
    <property type="protein sequence ID" value="SHK38393.1"/>
    <property type="molecule type" value="Genomic_DNA"/>
</dbReference>
<accession>A0A1M6S121</accession>
<evidence type="ECO:0000256" key="5">
    <source>
        <dbReference type="ARBA" id="ARBA00022630"/>
    </source>
</evidence>
<comment type="subunit">
    <text evidence="18">Heterotetramer of 2 PreA and 2 PreT subunits.</text>
</comment>
<evidence type="ECO:0000256" key="11">
    <source>
        <dbReference type="ARBA" id="ARBA00023014"/>
    </source>
</evidence>
<evidence type="ECO:0000256" key="6">
    <source>
        <dbReference type="ARBA" id="ARBA00022643"/>
    </source>
</evidence>
<dbReference type="NCBIfam" id="NF006183">
    <property type="entry name" value="PRK08318.1"/>
    <property type="match status" value="1"/>
</dbReference>
<dbReference type="GO" id="GO:0005737">
    <property type="term" value="C:cytoplasm"/>
    <property type="evidence" value="ECO:0007669"/>
    <property type="project" value="InterPro"/>
</dbReference>
<evidence type="ECO:0000256" key="16">
    <source>
        <dbReference type="ARBA" id="ARBA00048792"/>
    </source>
</evidence>
<organism evidence="21 22">
    <name type="scientific">Selenomonas ruminantium</name>
    <dbReference type="NCBI Taxonomy" id="971"/>
    <lineage>
        <taxon>Bacteria</taxon>
        <taxon>Bacillati</taxon>
        <taxon>Bacillota</taxon>
        <taxon>Negativicutes</taxon>
        <taxon>Selenomonadales</taxon>
        <taxon>Selenomonadaceae</taxon>
        <taxon>Selenomonas</taxon>
    </lineage>
</organism>
<evidence type="ECO:0000256" key="18">
    <source>
        <dbReference type="ARBA" id="ARBA00049714"/>
    </source>
</evidence>
<evidence type="ECO:0000256" key="10">
    <source>
        <dbReference type="ARBA" id="ARBA00023004"/>
    </source>
</evidence>
<evidence type="ECO:0000256" key="1">
    <source>
        <dbReference type="ARBA" id="ARBA00001917"/>
    </source>
</evidence>
<evidence type="ECO:0000256" key="17">
    <source>
        <dbReference type="ARBA" id="ARBA00049578"/>
    </source>
</evidence>
<dbReference type="Gene3D" id="3.30.70.20">
    <property type="match status" value="1"/>
</dbReference>
<evidence type="ECO:0000256" key="14">
    <source>
        <dbReference type="ARBA" id="ARBA00032722"/>
    </source>
</evidence>
<keyword evidence="11" id="KW-0411">Iron-sulfur</keyword>
<comment type="similarity">
    <text evidence="4">Belongs to the dihydropyrimidine dehydrogenase family.</text>
</comment>
<evidence type="ECO:0000256" key="19">
    <source>
        <dbReference type="ARBA" id="ARBA00049728"/>
    </source>
</evidence>
<dbReference type="AlphaFoldDB" id="A0A1M6S121"/>
<dbReference type="Pfam" id="PF01180">
    <property type="entry name" value="DHO_dh"/>
    <property type="match status" value="1"/>
</dbReference>
<evidence type="ECO:0000256" key="3">
    <source>
        <dbReference type="ARBA" id="ARBA00008008"/>
    </source>
</evidence>
<comment type="catalytic activity">
    <reaction evidence="15">
        <text>5,6-dihydrothymine + NAD(+) = thymine + NADH + H(+)</text>
        <dbReference type="Rhea" id="RHEA:28791"/>
        <dbReference type="ChEBI" id="CHEBI:15378"/>
        <dbReference type="ChEBI" id="CHEBI:17821"/>
        <dbReference type="ChEBI" id="CHEBI:27468"/>
        <dbReference type="ChEBI" id="CHEBI:57540"/>
        <dbReference type="ChEBI" id="CHEBI:57945"/>
        <dbReference type="EC" id="1.3.1.1"/>
    </reaction>
</comment>
<dbReference type="GO" id="GO:0000166">
    <property type="term" value="F:nucleotide binding"/>
    <property type="evidence" value="ECO:0007669"/>
    <property type="project" value="UniProtKB-KW"/>
</dbReference>
<dbReference type="InterPro" id="IPR013785">
    <property type="entry name" value="Aldolase_TIM"/>
</dbReference>
<dbReference type="Gene3D" id="3.20.20.70">
    <property type="entry name" value="Aldolase class I"/>
    <property type="match status" value="1"/>
</dbReference>
<keyword evidence="6" id="KW-0288">FMN</keyword>
<keyword evidence="8" id="KW-0547">Nucleotide-binding</keyword>
<evidence type="ECO:0000256" key="8">
    <source>
        <dbReference type="ARBA" id="ARBA00022741"/>
    </source>
</evidence>
<evidence type="ECO:0000313" key="21">
    <source>
        <dbReference type="EMBL" id="SHK38393.1"/>
    </source>
</evidence>
<comment type="similarity">
    <text evidence="3">Belongs to the dihydroorotate dehydrogenase family. Type 1 subfamily.</text>
</comment>
<dbReference type="OrthoDB" id="9794954at2"/>
<dbReference type="InterPro" id="IPR017900">
    <property type="entry name" value="4Fe4S_Fe_S_CS"/>
</dbReference>
<comment type="cofactor">
    <cofactor evidence="1">
        <name>FMN</name>
        <dbReference type="ChEBI" id="CHEBI:58210"/>
    </cofactor>
</comment>
<comment type="catalytic activity">
    <reaction evidence="16">
        <text>5,6-dihydrouracil + NAD(+) = uracil + NADH + H(+)</text>
        <dbReference type="Rhea" id="RHEA:20189"/>
        <dbReference type="ChEBI" id="CHEBI:15378"/>
        <dbReference type="ChEBI" id="CHEBI:15901"/>
        <dbReference type="ChEBI" id="CHEBI:17568"/>
        <dbReference type="ChEBI" id="CHEBI:57540"/>
        <dbReference type="ChEBI" id="CHEBI:57945"/>
        <dbReference type="EC" id="1.3.1.1"/>
    </reaction>
</comment>
<evidence type="ECO:0000256" key="7">
    <source>
        <dbReference type="ARBA" id="ARBA00022723"/>
    </source>
</evidence>
<dbReference type="InterPro" id="IPR005720">
    <property type="entry name" value="Dihydroorotate_DH_cat"/>
</dbReference>
<evidence type="ECO:0000259" key="20">
    <source>
        <dbReference type="PROSITE" id="PS51379"/>
    </source>
</evidence>
<dbReference type="InterPro" id="IPR017896">
    <property type="entry name" value="4Fe4S_Fe-S-bd"/>
</dbReference>
<keyword evidence="7" id="KW-0479">Metal-binding</keyword>
<dbReference type="SUPFAM" id="SSF51395">
    <property type="entry name" value="FMN-linked oxidoreductases"/>
    <property type="match status" value="1"/>
</dbReference>
<dbReference type="PANTHER" id="PTHR43073">
    <property type="entry name" value="DIHYDROPYRIMIDINE DEHYDROGENASE [NADP(+)]"/>
    <property type="match status" value="1"/>
</dbReference>
<protein>
    <recommendedName>
        <fullName evidence="19">dihydrouracil dehydrogenase (NAD(+))</fullName>
        <ecNumber evidence="19">1.3.1.1</ecNumber>
    </recommendedName>
    <alternativeName>
        <fullName evidence="14">Dihydrothymine dehydrogenase</fullName>
    </alternativeName>
    <alternativeName>
        <fullName evidence="13">Dihydrouracil dehydrogenase</fullName>
    </alternativeName>
</protein>
<evidence type="ECO:0000256" key="2">
    <source>
        <dbReference type="ARBA" id="ARBA00004725"/>
    </source>
</evidence>
<dbReference type="Proteomes" id="UP000184263">
    <property type="component" value="Unassembled WGS sequence"/>
</dbReference>
<evidence type="ECO:0000313" key="22">
    <source>
        <dbReference type="Proteomes" id="UP000184263"/>
    </source>
</evidence>
<sequence length="503" mass="54161">MKLHSIIRRSDMLKCMLCAPPPCESACPRQIEPGKILRHIWFDNEDFAAAGFADANPCAQCEAPCQEACLRPGEVAIQKLITCLHEDVSPCLDIPQPTDETPLRTELCGIPLENPFLLSSSVVASTYDMCARAFEAGWAGAAFKTICTMDIHEASPRFSAINGADGSMIGFKNIEQLSDHSVPENMSIFRQLKKNYPNKFILASIMGSNEAEWTELAHTCEENGADAIELNFSCPNMMEEGLGSDIGQIPELVERFTAAAKRGCNIPVLAKLTPNVAVMSPAAEAAMRGGADGLAAINTIKSIMGVNPHTYISSPAVRGHSAVGGYSGNAVKPIALRFIAELGQNPALQGLHISGMGGVETWRDALEFILLGAGSIQITTAVMQYGYRIIDDLKAGLNYYLQEKGIRSVQDLTGLGLSSISASTDVLERDSIVFPKFDRQTCAGCGRCVISCADGGHQAIRLNENRKPILDGKKCVGCHLCILVCPTHSIRSSGKRIYKPAKN</sequence>
<name>A0A1M6S121_SELRU</name>
<evidence type="ECO:0000256" key="4">
    <source>
        <dbReference type="ARBA" id="ARBA00010804"/>
    </source>
</evidence>
<evidence type="ECO:0000256" key="15">
    <source>
        <dbReference type="ARBA" id="ARBA00047685"/>
    </source>
</evidence>
<dbReference type="PANTHER" id="PTHR43073:SF2">
    <property type="entry name" value="DIHYDROPYRIMIDINE DEHYDROGENASE [NADP(+)]"/>
    <property type="match status" value="1"/>
</dbReference>
<dbReference type="Pfam" id="PF14697">
    <property type="entry name" value="Fer4_21"/>
    <property type="match status" value="1"/>
</dbReference>
<dbReference type="EC" id="1.3.1.1" evidence="19"/>
<feature type="domain" description="4Fe-4S ferredoxin-type" evidence="20">
    <location>
        <begin position="433"/>
        <end position="465"/>
    </location>
</feature>
<dbReference type="InterPro" id="IPR009051">
    <property type="entry name" value="Helical_ferredxn"/>
</dbReference>
<dbReference type="PROSITE" id="PS51379">
    <property type="entry name" value="4FE4S_FER_2"/>
    <property type="match status" value="2"/>
</dbReference>
<dbReference type="FunFam" id="3.20.20.70:FF:000027">
    <property type="entry name" value="Dihydropyrimidine dehydrogenase [NADP(+)]"/>
    <property type="match status" value="1"/>
</dbReference>
<dbReference type="GO" id="GO:0051536">
    <property type="term" value="F:iron-sulfur cluster binding"/>
    <property type="evidence" value="ECO:0007669"/>
    <property type="project" value="UniProtKB-KW"/>
</dbReference>
<dbReference type="GO" id="GO:0004159">
    <property type="term" value="F:dihydropyrimidine dehydrogenase (NAD+) activity"/>
    <property type="evidence" value="ECO:0007669"/>
    <property type="project" value="UniProtKB-EC"/>
</dbReference>
<evidence type="ECO:0000256" key="9">
    <source>
        <dbReference type="ARBA" id="ARBA00023002"/>
    </source>
</evidence>
<reference evidence="21 22" key="1">
    <citation type="submission" date="2016-11" db="EMBL/GenBank/DDBJ databases">
        <authorList>
            <person name="Jaros S."/>
            <person name="Januszkiewicz K."/>
            <person name="Wedrychowicz H."/>
        </authorList>
    </citation>
    <scope>NUCLEOTIDE SEQUENCE [LARGE SCALE GENOMIC DNA]</scope>
    <source>
        <strain evidence="21 22">HD4</strain>
    </source>
</reference>
<dbReference type="PROSITE" id="PS00198">
    <property type="entry name" value="4FE4S_FER_1"/>
    <property type="match status" value="1"/>
</dbReference>
<comment type="function">
    <text evidence="17">Involved in pyrimidine base degradation. Catalyzes physiologically the reduction of uracil to 5,6-dihydrouracil (DHU) by using NADH as a specific cosubstrate. It also catalyzes the reverse reaction and the reduction of thymine to 5,6-dihydrothymine (DHT).</text>
</comment>
<keyword evidence="9" id="KW-0560">Oxidoreductase</keyword>
<gene>
    <name evidence="21" type="ORF">SAMN05216582_10354</name>
</gene>
<evidence type="ECO:0000256" key="13">
    <source>
        <dbReference type="ARBA" id="ARBA00030119"/>
    </source>
</evidence>
<keyword evidence="5" id="KW-0285">Flavoprotein</keyword>
<evidence type="ECO:0000256" key="12">
    <source>
        <dbReference type="ARBA" id="ARBA00029440"/>
    </source>
</evidence>
<dbReference type="GO" id="GO:0046872">
    <property type="term" value="F:metal ion binding"/>
    <property type="evidence" value="ECO:0007669"/>
    <property type="project" value="UniProtKB-KW"/>
</dbReference>
<keyword evidence="10" id="KW-0408">Iron</keyword>
<dbReference type="RefSeq" id="WP_073088297.1">
    <property type="nucleotide sequence ID" value="NZ_FRBC01000003.1"/>
</dbReference>